<dbReference type="GO" id="GO:0031012">
    <property type="term" value="C:extracellular matrix"/>
    <property type="evidence" value="ECO:0007669"/>
    <property type="project" value="TreeGrafter"/>
</dbReference>
<dbReference type="EMBL" id="JAKMXF010000044">
    <property type="protein sequence ID" value="KAI6660051.1"/>
    <property type="molecule type" value="Genomic_DNA"/>
</dbReference>
<dbReference type="Proteomes" id="UP001165289">
    <property type="component" value="Unassembled WGS sequence"/>
</dbReference>
<feature type="compositionally biased region" description="Basic and acidic residues" evidence="2">
    <location>
        <begin position="376"/>
        <end position="393"/>
    </location>
</feature>
<dbReference type="Pfam" id="PF01391">
    <property type="entry name" value="Collagen"/>
    <property type="match status" value="2"/>
</dbReference>
<feature type="chain" id="PRO_5043451261" evidence="3">
    <location>
        <begin position="22"/>
        <end position="885"/>
    </location>
</feature>
<feature type="signal peptide" evidence="3">
    <location>
        <begin position="1"/>
        <end position="21"/>
    </location>
</feature>
<dbReference type="InterPro" id="IPR050149">
    <property type="entry name" value="Collagen_superfamily"/>
</dbReference>
<feature type="region of interest" description="Disordered" evidence="2">
    <location>
        <begin position="376"/>
        <end position="450"/>
    </location>
</feature>
<sequence>MYLSGLFLILLFTNLFAQLDAQNTLRDPIDLIGPLKLNESSKVNILYSRKVYTLTTSASRPLLEIDPLVNLTTLAFRISIRANYGTYGTLLAITNPVTNEVLFKIQFSQSLYDLYYMKVQIFIPTGKIVTLNVDSFDSSTWSNLVFILTPYHIFLYDSSDCLSGDSDSISDIVWPTNLEDYSLFLGTSGEPQDRTMTGIELVELSYYSGPQAYNKLCRSVVTDAPDPDCEPGSEDPNCDSSFEFSGSGDYSTDSTTSRPTAVSSKGEQGVPGRVGPIGPKGEKGDTTVVTQTGEKGSKGDAGTAGRDGSIGGKGERGEQGVSGRKGQKGEGVEWNKVEEEIEDIIENTTLSAESIYNTCQQVQSCLSNESLSFRRGEKGIKGEHGDRGQRGSKGEVGLTGLKGEVGSVGPTGEPGLRGDNGTRGDIGLLGSKGSKGEPGLQGPSGEAVVGAKGEKGEMGEVGVAGRDGDTGPIGPIGPSGIPGPPGMVQTINGTPGVNGSKGRVGEKGERGEQGIKGEAGIIGLDGRIGGKGLKGEIGPAGVNGIGIVGDKGVKGEPASLNLTDEYILSAADRLSGLLELKGERGKDGEPGIKGESGRQGFPGIPGPQGPVGAPGKVSNGTKVVHARTGQEMAAVNEPGSLVYRSDLGKMAFLSLDGWLEIRASVTPWVEIVDVGSPGIPDSGSYCGDMIVDDNEECDSTNLNELTCKLLRGDLYEGELRCTSQCTLDITGCQLSSIVIFGLSTPKSGRLEGITGADSLCNRESVAGYYKAYIYSFNRNPAVLVPHRYHFLPVKNSLAQTMYDSWAELLRDTLFEEATADLLTFNGDKITNSGYWIGGRDNNCRNWNSQQPTDTGLSTLKDSGGYTKTPSTCNQVLPLICVLISI</sequence>
<dbReference type="GO" id="GO:0005581">
    <property type="term" value="C:collagen trimer"/>
    <property type="evidence" value="ECO:0007669"/>
    <property type="project" value="UniProtKB-KW"/>
</dbReference>
<feature type="compositionally biased region" description="Low complexity" evidence="2">
    <location>
        <begin position="245"/>
        <end position="257"/>
    </location>
</feature>
<evidence type="ECO:0000256" key="1">
    <source>
        <dbReference type="ARBA" id="ARBA00023119"/>
    </source>
</evidence>
<keyword evidence="5" id="KW-1185">Reference proteome</keyword>
<protein>
    <submittedName>
        <fullName evidence="4">Cell surface protein</fullName>
    </submittedName>
</protein>
<organism evidence="4 5">
    <name type="scientific">Oopsacas minuta</name>
    <dbReference type="NCBI Taxonomy" id="111878"/>
    <lineage>
        <taxon>Eukaryota</taxon>
        <taxon>Metazoa</taxon>
        <taxon>Porifera</taxon>
        <taxon>Hexactinellida</taxon>
        <taxon>Hexasterophora</taxon>
        <taxon>Lyssacinosida</taxon>
        <taxon>Leucopsacidae</taxon>
        <taxon>Oopsacas</taxon>
    </lineage>
</organism>
<keyword evidence="3" id="KW-0732">Signal</keyword>
<evidence type="ECO:0000313" key="5">
    <source>
        <dbReference type="Proteomes" id="UP001165289"/>
    </source>
</evidence>
<accession>A0AAV7KF56</accession>
<dbReference type="InterPro" id="IPR016186">
    <property type="entry name" value="C-type_lectin-like/link_sf"/>
</dbReference>
<dbReference type="GO" id="GO:0005615">
    <property type="term" value="C:extracellular space"/>
    <property type="evidence" value="ECO:0007669"/>
    <property type="project" value="TreeGrafter"/>
</dbReference>
<feature type="region of interest" description="Disordered" evidence="2">
    <location>
        <begin position="582"/>
        <end position="611"/>
    </location>
</feature>
<name>A0AAV7KF56_9METZ</name>
<dbReference type="InterPro" id="IPR008160">
    <property type="entry name" value="Collagen"/>
</dbReference>
<dbReference type="Gene3D" id="3.10.100.10">
    <property type="entry name" value="Mannose-Binding Protein A, subunit A"/>
    <property type="match status" value="1"/>
</dbReference>
<dbReference type="InterPro" id="IPR016187">
    <property type="entry name" value="CTDL_fold"/>
</dbReference>
<dbReference type="PANTHER" id="PTHR24023">
    <property type="entry name" value="COLLAGEN ALPHA"/>
    <property type="match status" value="1"/>
</dbReference>
<evidence type="ECO:0000313" key="4">
    <source>
        <dbReference type="EMBL" id="KAI6660051.1"/>
    </source>
</evidence>
<evidence type="ECO:0000256" key="3">
    <source>
        <dbReference type="SAM" id="SignalP"/>
    </source>
</evidence>
<reference evidence="4 5" key="1">
    <citation type="journal article" date="2023" name="BMC Biol.">
        <title>The compact genome of the sponge Oopsacas minuta (Hexactinellida) is lacking key metazoan core genes.</title>
        <authorList>
            <person name="Santini S."/>
            <person name="Schenkelaars Q."/>
            <person name="Jourda C."/>
            <person name="Duchesne M."/>
            <person name="Belahbib H."/>
            <person name="Rocher C."/>
            <person name="Selva M."/>
            <person name="Riesgo A."/>
            <person name="Vervoort M."/>
            <person name="Leys S.P."/>
            <person name="Kodjabachian L."/>
            <person name="Le Bivic A."/>
            <person name="Borchiellini C."/>
            <person name="Claverie J.M."/>
            <person name="Renard E."/>
        </authorList>
    </citation>
    <scope>NUCLEOTIDE SEQUENCE [LARGE SCALE GENOMIC DNA]</scope>
    <source>
        <strain evidence="4">SPO-2</strain>
    </source>
</reference>
<feature type="compositionally biased region" description="Acidic residues" evidence="2">
    <location>
        <begin position="226"/>
        <end position="237"/>
    </location>
</feature>
<evidence type="ECO:0000256" key="2">
    <source>
        <dbReference type="SAM" id="MobiDB-lite"/>
    </source>
</evidence>
<keyword evidence="1" id="KW-0176">Collagen</keyword>
<dbReference type="AlphaFoldDB" id="A0AAV7KF56"/>
<dbReference type="PANTHER" id="PTHR24023:SF1082">
    <property type="entry name" value="COLLAGEN TRIPLE HELIX REPEAT"/>
    <property type="match status" value="1"/>
</dbReference>
<feature type="region of interest" description="Disordered" evidence="2">
    <location>
        <begin position="226"/>
        <end position="334"/>
    </location>
</feature>
<feature type="compositionally biased region" description="Basic and acidic residues" evidence="2">
    <location>
        <begin position="582"/>
        <end position="596"/>
    </location>
</feature>
<gene>
    <name evidence="4" type="ORF">LOD99_14392</name>
</gene>
<comment type="caution">
    <text evidence="4">The sequence shown here is derived from an EMBL/GenBank/DDBJ whole genome shotgun (WGS) entry which is preliminary data.</text>
</comment>
<proteinExistence type="predicted"/>
<dbReference type="SUPFAM" id="SSF56436">
    <property type="entry name" value="C-type lectin-like"/>
    <property type="match status" value="1"/>
</dbReference>